<dbReference type="PANTHER" id="PTHR15162">
    <property type="entry name" value="ASPARTOACYLASE"/>
    <property type="match status" value="1"/>
</dbReference>
<dbReference type="Proteomes" id="UP000199473">
    <property type="component" value="Unassembled WGS sequence"/>
</dbReference>
<evidence type="ECO:0000313" key="7">
    <source>
        <dbReference type="Proteomes" id="UP000199473"/>
    </source>
</evidence>
<evidence type="ECO:0000259" key="5">
    <source>
        <dbReference type="Pfam" id="PF24827"/>
    </source>
</evidence>
<reference evidence="6 7" key="1">
    <citation type="submission" date="2016-10" db="EMBL/GenBank/DDBJ databases">
        <authorList>
            <person name="de Groot N.N."/>
        </authorList>
    </citation>
    <scope>NUCLEOTIDE SEQUENCE [LARGE SCALE GENOMIC DNA]</scope>
    <source>
        <strain evidence="6 7">DSM 19981</strain>
    </source>
</reference>
<name>A0A1I3Y3L1_9PROT</name>
<evidence type="ECO:0000256" key="4">
    <source>
        <dbReference type="ARBA" id="ARBA00022833"/>
    </source>
</evidence>
<keyword evidence="2" id="KW-0479">Metal-binding</keyword>
<dbReference type="GO" id="GO:0016788">
    <property type="term" value="F:hydrolase activity, acting on ester bonds"/>
    <property type="evidence" value="ECO:0007669"/>
    <property type="project" value="InterPro"/>
</dbReference>
<dbReference type="Gene3D" id="3.40.630.10">
    <property type="entry name" value="Zn peptidases"/>
    <property type="match status" value="1"/>
</dbReference>
<dbReference type="EMBL" id="FOSQ01000001">
    <property type="protein sequence ID" value="SFK26333.1"/>
    <property type="molecule type" value="Genomic_DNA"/>
</dbReference>
<evidence type="ECO:0000313" key="6">
    <source>
        <dbReference type="EMBL" id="SFK26333.1"/>
    </source>
</evidence>
<accession>A0A1I3Y3L1</accession>
<dbReference type="RefSeq" id="WP_342713769.1">
    <property type="nucleotide sequence ID" value="NZ_FOSQ01000001.1"/>
</dbReference>
<comment type="cofactor">
    <cofactor evidence="1">
        <name>Zn(2+)</name>
        <dbReference type="ChEBI" id="CHEBI:29105"/>
    </cofactor>
</comment>
<dbReference type="InterPro" id="IPR055438">
    <property type="entry name" value="AstE_AspA_cat"/>
</dbReference>
<dbReference type="AlphaFoldDB" id="A0A1I3Y3L1"/>
<dbReference type="GO" id="GO:0005829">
    <property type="term" value="C:cytosol"/>
    <property type="evidence" value="ECO:0007669"/>
    <property type="project" value="TreeGrafter"/>
</dbReference>
<keyword evidence="3" id="KW-0378">Hydrolase</keyword>
<organism evidence="6 7">
    <name type="scientific">Falsiroseomonas stagni DSM 19981</name>
    <dbReference type="NCBI Taxonomy" id="1123062"/>
    <lineage>
        <taxon>Bacteria</taxon>
        <taxon>Pseudomonadati</taxon>
        <taxon>Pseudomonadota</taxon>
        <taxon>Alphaproteobacteria</taxon>
        <taxon>Acetobacterales</taxon>
        <taxon>Roseomonadaceae</taxon>
        <taxon>Falsiroseomonas</taxon>
    </lineage>
</organism>
<feature type="domain" description="Succinylglutamate desuccinylase/Aspartoacylase catalytic" evidence="5">
    <location>
        <begin position="50"/>
        <end position="155"/>
    </location>
</feature>
<evidence type="ECO:0000256" key="3">
    <source>
        <dbReference type="ARBA" id="ARBA00022801"/>
    </source>
</evidence>
<protein>
    <submittedName>
        <fullName evidence="6">Succinylglutamate desuccinylase</fullName>
    </submittedName>
</protein>
<dbReference type="Pfam" id="PF24827">
    <property type="entry name" value="AstE_AspA_cat"/>
    <property type="match status" value="1"/>
</dbReference>
<sequence>MSMTTGDLTQGLPRFDLPDLAVRLPVPDIAPWRAGNVGIPGVWTQAAAEPGPHLLVSTLVHGNEISGALLATRWLREGVRPRRGRLTFLFANLAAFDLFDPGDPTASRFVDEDMNRLWAPVALAGGRRSVELERVRALLPVVRQADVLLDLHSMLWPSDPLFLAGTGLEARSLGRLVGTPPLVVGDDGHAAGLRMIDHPRFGQDGARGLLLEAGPHWQPETLAQMEVAAARVLRLLGMAEDGAPIAPDVLVAPGRVARVTRTVTAATGGFAFLRDYRGGDIIARRNTLIALDGEAEIRTPHDDCLLVMPSPRVMRGHTAVRLARFEG</sequence>
<gene>
    <name evidence="6" type="ORF">SAMN02745775_101926</name>
</gene>
<evidence type="ECO:0000256" key="2">
    <source>
        <dbReference type="ARBA" id="ARBA00022723"/>
    </source>
</evidence>
<dbReference type="SUPFAM" id="SSF53187">
    <property type="entry name" value="Zn-dependent exopeptidases"/>
    <property type="match status" value="1"/>
</dbReference>
<dbReference type="GO" id="GO:0046872">
    <property type="term" value="F:metal ion binding"/>
    <property type="evidence" value="ECO:0007669"/>
    <property type="project" value="UniProtKB-KW"/>
</dbReference>
<dbReference type="STRING" id="1123062.SAMN02745775_101926"/>
<keyword evidence="7" id="KW-1185">Reference proteome</keyword>
<evidence type="ECO:0000256" key="1">
    <source>
        <dbReference type="ARBA" id="ARBA00001947"/>
    </source>
</evidence>
<keyword evidence="4" id="KW-0862">Zinc</keyword>
<dbReference type="InterPro" id="IPR050178">
    <property type="entry name" value="AspA/AstE_fam"/>
</dbReference>
<proteinExistence type="predicted"/>
<dbReference type="PANTHER" id="PTHR15162:SF7">
    <property type="entry name" value="SUCCINYLGLUTAMATE DESUCCINYLASE"/>
    <property type="match status" value="1"/>
</dbReference>